<keyword evidence="2" id="KW-0472">Membrane</keyword>
<reference evidence="5" key="2">
    <citation type="submission" date="2025-08" db="UniProtKB">
        <authorList>
            <consortium name="RefSeq"/>
        </authorList>
    </citation>
    <scope>IDENTIFICATION</scope>
    <source>
        <tissue evidence="5">Leaf</tissue>
    </source>
</reference>
<dbReference type="NCBIfam" id="TIGR01640">
    <property type="entry name" value="F_box_assoc_1"/>
    <property type="match status" value="1"/>
</dbReference>
<dbReference type="Proteomes" id="UP000694864">
    <property type="component" value="Chromosome 3"/>
</dbReference>
<keyword evidence="4" id="KW-1185">Reference proteome</keyword>
<keyword evidence="2" id="KW-0812">Transmembrane</keyword>
<sequence>MFLRPTMVKRKTFDSIPDDLIIEIFSRLSTKSIGRCRCVSKLWAFILYRHDFTELFLTKSSARPRVLFVVSQRLDWSFYSTPQPQNPYEKSSLVVAATDFHTNFSKGLSDIDCSYASGFIYFRNFHIPREDEDAKRVMCNPLTGKYVILPKLGDISRHSYLGFDPLYKEFKVLVISVSYSSVIHYILTLGTEELRWRTIQCPFKHLPCGKNICIHGVLYYSAQVDQGDQGYYDDVIVCFDVRYEKFKYIGLECCFDGLINYKGKLGGINIEENFAPYLVELSMWVLGDVDKQEWSKYAYTLWDESNVAIHKGDLSVSGMTATGDIVLSMKYADNPFYVVYFNPERNTLQSVEIQGVPANRYSKVYAFVDYVEDLSVNNAMQLKPRLLKLVQNFVPKRPKPRRRRRKSRDLSKSSQSVKNKEQNMYGLSANLLYRYAGLAIYIFVLFSLYFLFFLRLV</sequence>
<organism evidence="4 5">
    <name type="scientific">Camelina sativa</name>
    <name type="common">False flax</name>
    <name type="synonym">Myagrum sativum</name>
    <dbReference type="NCBI Taxonomy" id="90675"/>
    <lineage>
        <taxon>Eukaryota</taxon>
        <taxon>Viridiplantae</taxon>
        <taxon>Streptophyta</taxon>
        <taxon>Embryophyta</taxon>
        <taxon>Tracheophyta</taxon>
        <taxon>Spermatophyta</taxon>
        <taxon>Magnoliopsida</taxon>
        <taxon>eudicotyledons</taxon>
        <taxon>Gunneridae</taxon>
        <taxon>Pentapetalae</taxon>
        <taxon>rosids</taxon>
        <taxon>malvids</taxon>
        <taxon>Brassicales</taxon>
        <taxon>Brassicaceae</taxon>
        <taxon>Camelineae</taxon>
        <taxon>Camelina</taxon>
    </lineage>
</organism>
<dbReference type="Pfam" id="PF00646">
    <property type="entry name" value="F-box"/>
    <property type="match status" value="1"/>
</dbReference>
<accession>A0ABM1RE97</accession>
<dbReference type="GeneID" id="104778984"/>
<evidence type="ECO:0000259" key="3">
    <source>
        <dbReference type="SMART" id="SM00256"/>
    </source>
</evidence>
<dbReference type="RefSeq" id="XP_019097335.1">
    <property type="nucleotide sequence ID" value="XM_019241790.1"/>
</dbReference>
<evidence type="ECO:0000256" key="2">
    <source>
        <dbReference type="SAM" id="Phobius"/>
    </source>
</evidence>
<keyword evidence="2" id="KW-1133">Transmembrane helix</keyword>
<evidence type="ECO:0000313" key="5">
    <source>
        <dbReference type="RefSeq" id="XP_019097335.1"/>
    </source>
</evidence>
<proteinExistence type="predicted"/>
<protein>
    <submittedName>
        <fullName evidence="5">F-box protein At1g30930</fullName>
    </submittedName>
</protein>
<dbReference type="Gene3D" id="1.20.1280.50">
    <property type="match status" value="1"/>
</dbReference>
<feature type="region of interest" description="Disordered" evidence="1">
    <location>
        <begin position="397"/>
        <end position="417"/>
    </location>
</feature>
<feature type="transmembrane region" description="Helical" evidence="2">
    <location>
        <begin position="432"/>
        <end position="454"/>
    </location>
</feature>
<evidence type="ECO:0000256" key="1">
    <source>
        <dbReference type="SAM" id="MobiDB-lite"/>
    </source>
</evidence>
<dbReference type="PANTHER" id="PTHR31111">
    <property type="entry name" value="BNAA05G37150D PROTEIN-RELATED"/>
    <property type="match status" value="1"/>
</dbReference>
<dbReference type="PANTHER" id="PTHR31111:SF137">
    <property type="entry name" value="F-BOX ONLY PROTEIN 12"/>
    <property type="match status" value="1"/>
</dbReference>
<name>A0ABM1RE97_CAMSA</name>
<dbReference type="InterPro" id="IPR001810">
    <property type="entry name" value="F-box_dom"/>
</dbReference>
<feature type="compositionally biased region" description="Basic residues" evidence="1">
    <location>
        <begin position="397"/>
        <end position="407"/>
    </location>
</feature>
<dbReference type="SUPFAM" id="SSF81383">
    <property type="entry name" value="F-box domain"/>
    <property type="match status" value="1"/>
</dbReference>
<feature type="domain" description="F-box" evidence="3">
    <location>
        <begin position="16"/>
        <end position="56"/>
    </location>
</feature>
<dbReference type="InterPro" id="IPR013187">
    <property type="entry name" value="F-box-assoc_dom_typ3"/>
</dbReference>
<dbReference type="InterPro" id="IPR017451">
    <property type="entry name" value="F-box-assoc_interact_dom"/>
</dbReference>
<dbReference type="SMART" id="SM00256">
    <property type="entry name" value="FBOX"/>
    <property type="match status" value="1"/>
</dbReference>
<gene>
    <name evidence="5" type="primary">LOC104778984</name>
</gene>
<dbReference type="Pfam" id="PF08268">
    <property type="entry name" value="FBA_3"/>
    <property type="match status" value="1"/>
</dbReference>
<dbReference type="InterPro" id="IPR036047">
    <property type="entry name" value="F-box-like_dom_sf"/>
</dbReference>
<evidence type="ECO:0000313" key="4">
    <source>
        <dbReference type="Proteomes" id="UP000694864"/>
    </source>
</evidence>
<reference evidence="4" key="1">
    <citation type="journal article" date="2014" name="Nat. Commun.">
        <title>The emerging biofuel crop Camelina sativa retains a highly undifferentiated hexaploid genome structure.</title>
        <authorList>
            <person name="Kagale S."/>
            <person name="Koh C."/>
            <person name="Nixon J."/>
            <person name="Bollina V."/>
            <person name="Clarke W.E."/>
            <person name="Tuteja R."/>
            <person name="Spillane C."/>
            <person name="Robinson S.J."/>
            <person name="Links M.G."/>
            <person name="Clarke C."/>
            <person name="Higgins E.E."/>
            <person name="Huebert T."/>
            <person name="Sharpe A.G."/>
            <person name="Parkin I.A."/>
        </authorList>
    </citation>
    <scope>NUCLEOTIDE SEQUENCE [LARGE SCALE GENOMIC DNA]</scope>
    <source>
        <strain evidence="4">cv. DH55</strain>
    </source>
</reference>